<reference evidence="1" key="1">
    <citation type="submission" date="2014-09" db="EMBL/GenBank/DDBJ databases">
        <authorList>
            <person name="Magalhaes I.L.F."/>
            <person name="Oliveira U."/>
            <person name="Santos F.R."/>
            <person name="Vidigal T.H.D.A."/>
            <person name="Brescovit A.D."/>
            <person name="Santos A.J."/>
        </authorList>
    </citation>
    <scope>NUCLEOTIDE SEQUENCE</scope>
    <source>
        <tissue evidence="1">Shoot tissue taken approximately 20 cm above the soil surface</tissue>
    </source>
</reference>
<accession>A0A0A9ACU1</accession>
<protein>
    <submittedName>
        <fullName evidence="1">Uncharacterized protein</fullName>
    </submittedName>
</protein>
<proteinExistence type="predicted"/>
<sequence>MERVCQGAQTRAVSFHRHQSIRGCSNFSYQLCDYPLSME</sequence>
<dbReference type="AlphaFoldDB" id="A0A0A9ACU1"/>
<dbReference type="EMBL" id="GBRH01250162">
    <property type="protein sequence ID" value="JAD47733.1"/>
    <property type="molecule type" value="Transcribed_RNA"/>
</dbReference>
<reference evidence="1" key="2">
    <citation type="journal article" date="2015" name="Data Brief">
        <title>Shoot transcriptome of the giant reed, Arundo donax.</title>
        <authorList>
            <person name="Barrero R.A."/>
            <person name="Guerrero F.D."/>
            <person name="Moolhuijzen P."/>
            <person name="Goolsby J.A."/>
            <person name="Tidwell J."/>
            <person name="Bellgard S.E."/>
            <person name="Bellgard M.I."/>
        </authorList>
    </citation>
    <scope>NUCLEOTIDE SEQUENCE</scope>
    <source>
        <tissue evidence="1">Shoot tissue taken approximately 20 cm above the soil surface</tissue>
    </source>
</reference>
<name>A0A0A9ACU1_ARUDO</name>
<organism evidence="1">
    <name type="scientific">Arundo donax</name>
    <name type="common">Giant reed</name>
    <name type="synonym">Donax arundinaceus</name>
    <dbReference type="NCBI Taxonomy" id="35708"/>
    <lineage>
        <taxon>Eukaryota</taxon>
        <taxon>Viridiplantae</taxon>
        <taxon>Streptophyta</taxon>
        <taxon>Embryophyta</taxon>
        <taxon>Tracheophyta</taxon>
        <taxon>Spermatophyta</taxon>
        <taxon>Magnoliopsida</taxon>
        <taxon>Liliopsida</taxon>
        <taxon>Poales</taxon>
        <taxon>Poaceae</taxon>
        <taxon>PACMAD clade</taxon>
        <taxon>Arundinoideae</taxon>
        <taxon>Arundineae</taxon>
        <taxon>Arundo</taxon>
    </lineage>
</organism>
<evidence type="ECO:0000313" key="1">
    <source>
        <dbReference type="EMBL" id="JAD47733.1"/>
    </source>
</evidence>